<feature type="region of interest" description="Disordered" evidence="1">
    <location>
        <begin position="29"/>
        <end position="60"/>
    </location>
</feature>
<evidence type="ECO:0000313" key="3">
    <source>
        <dbReference type="Proteomes" id="UP001279734"/>
    </source>
</evidence>
<organism evidence="2 3">
    <name type="scientific">Nepenthes gracilis</name>
    <name type="common">Slender pitcher plant</name>
    <dbReference type="NCBI Taxonomy" id="150966"/>
    <lineage>
        <taxon>Eukaryota</taxon>
        <taxon>Viridiplantae</taxon>
        <taxon>Streptophyta</taxon>
        <taxon>Embryophyta</taxon>
        <taxon>Tracheophyta</taxon>
        <taxon>Spermatophyta</taxon>
        <taxon>Magnoliopsida</taxon>
        <taxon>eudicotyledons</taxon>
        <taxon>Gunneridae</taxon>
        <taxon>Pentapetalae</taxon>
        <taxon>Caryophyllales</taxon>
        <taxon>Nepenthaceae</taxon>
        <taxon>Nepenthes</taxon>
    </lineage>
</organism>
<sequence>MERMSFARVYVEVAADASLPSTVRVRMGSSDVHVDGQEGEKSERLSKAPLEPMLNQPRNLGRDTITLENSNSISSPTGILEAVESSTNVLQGHDNSSLQEAKYSKVGQKGLHHSFSQEDIPAHRPSGLPIPMQTCNSFKVFQLDDENGSTMDVFGAMFSKVYMVSDSDMSAPSPKLADVECEFQSGIKNHSSVPVLSPAKSPFAGPLKPNLESVVDAQMVVLQLDAEAEKSIVCDMDVFDNPMHAAALVEVVQEHRSSSVAFSVNGVSFCDLTPNSITKLSSKYSQYASWAPATGQSYMNDGLLAAVNRGCADTGPTPWKIQIQSTSGSHLCLAGNPTTASDLAKEPGMKYANDHGSFSELQSVVISAFGRDVCKMM</sequence>
<proteinExistence type="predicted"/>
<gene>
    <name evidence="2" type="ORF">Nepgr_002714</name>
</gene>
<evidence type="ECO:0000313" key="2">
    <source>
        <dbReference type="EMBL" id="GMH00875.1"/>
    </source>
</evidence>
<feature type="compositionally biased region" description="Basic and acidic residues" evidence="1">
    <location>
        <begin position="32"/>
        <end position="46"/>
    </location>
</feature>
<dbReference type="EMBL" id="BSYO01000002">
    <property type="protein sequence ID" value="GMH00875.1"/>
    <property type="molecule type" value="Genomic_DNA"/>
</dbReference>
<comment type="caution">
    <text evidence="2">The sequence shown here is derived from an EMBL/GenBank/DDBJ whole genome shotgun (WGS) entry which is preliminary data.</text>
</comment>
<reference evidence="2" key="1">
    <citation type="submission" date="2023-05" db="EMBL/GenBank/DDBJ databases">
        <title>Nepenthes gracilis genome sequencing.</title>
        <authorList>
            <person name="Fukushima K."/>
        </authorList>
    </citation>
    <scope>NUCLEOTIDE SEQUENCE</scope>
    <source>
        <strain evidence="2">SING2019-196</strain>
    </source>
</reference>
<name>A0AAD3RYK2_NEPGR</name>
<keyword evidence="3" id="KW-1185">Reference proteome</keyword>
<dbReference type="Proteomes" id="UP001279734">
    <property type="component" value="Unassembled WGS sequence"/>
</dbReference>
<accession>A0AAD3RYK2</accession>
<dbReference type="AlphaFoldDB" id="A0AAD3RYK2"/>
<protein>
    <submittedName>
        <fullName evidence="2">Uncharacterized protein</fullName>
    </submittedName>
</protein>
<evidence type="ECO:0000256" key="1">
    <source>
        <dbReference type="SAM" id="MobiDB-lite"/>
    </source>
</evidence>